<dbReference type="AlphaFoldDB" id="I1DW45"/>
<evidence type="ECO:0008006" key="4">
    <source>
        <dbReference type="Google" id="ProtNLM"/>
    </source>
</evidence>
<feature type="transmembrane region" description="Helical" evidence="1">
    <location>
        <begin position="94"/>
        <end position="115"/>
    </location>
</feature>
<feature type="transmembrane region" description="Helical" evidence="1">
    <location>
        <begin position="12"/>
        <end position="34"/>
    </location>
</feature>
<evidence type="ECO:0000313" key="3">
    <source>
        <dbReference type="Proteomes" id="UP000004374"/>
    </source>
</evidence>
<comment type="caution">
    <text evidence="2">The sequence shown here is derived from an EMBL/GenBank/DDBJ whole genome shotgun (WGS) entry which is preliminary data.</text>
</comment>
<gene>
    <name evidence="2" type="ORF">RNAN_1244</name>
</gene>
<dbReference type="Proteomes" id="UP000004374">
    <property type="component" value="Unassembled WGS sequence"/>
</dbReference>
<organism evidence="2 3">
    <name type="scientific">Rheinheimera nanhaiensis E407-8</name>
    <dbReference type="NCBI Taxonomy" id="562729"/>
    <lineage>
        <taxon>Bacteria</taxon>
        <taxon>Pseudomonadati</taxon>
        <taxon>Pseudomonadota</taxon>
        <taxon>Gammaproteobacteria</taxon>
        <taxon>Chromatiales</taxon>
        <taxon>Chromatiaceae</taxon>
        <taxon>Rheinheimera</taxon>
    </lineage>
</organism>
<accession>I1DW45</accession>
<dbReference type="STRING" id="562729.RNAN_1244"/>
<keyword evidence="1" id="KW-0472">Membrane</keyword>
<name>I1DW45_9GAMM</name>
<keyword evidence="3" id="KW-1185">Reference proteome</keyword>
<dbReference type="EMBL" id="BAFK01000005">
    <property type="protein sequence ID" value="GAB58273.1"/>
    <property type="molecule type" value="Genomic_DNA"/>
</dbReference>
<evidence type="ECO:0000256" key="1">
    <source>
        <dbReference type="SAM" id="Phobius"/>
    </source>
</evidence>
<feature type="transmembrane region" description="Helical" evidence="1">
    <location>
        <begin position="54"/>
        <end position="74"/>
    </location>
</feature>
<sequence>MPQQTEDFERKKGLAVFLSFVMLAMTAGYCWMAFDSIEQIMYIEQRQFYFRISMYGLPGLFALPIFLMITYALLARHFSTLQEKHFKFGVKLSLWLLGLALLARVAFGFVLPGYLQQHGFSYCAELTGAALHANDVWVSNEEYCHPLSYLVRGDLLDWFDEQQAAGAKPSNDEVIAKIELLIAQYKQRYQ</sequence>
<keyword evidence="1" id="KW-1133">Transmembrane helix</keyword>
<protein>
    <recommendedName>
        <fullName evidence="4">DUF1240 domain-containing protein</fullName>
    </recommendedName>
</protein>
<proteinExistence type="predicted"/>
<dbReference type="RefSeq" id="WP_008219815.1">
    <property type="nucleotide sequence ID" value="NZ_BAFK01000005.1"/>
</dbReference>
<reference evidence="2 3" key="1">
    <citation type="journal article" date="2012" name="J. Bacteriol.">
        <title>Genome Sequence of the Protease-Producing Bacterium Rheinheimera nanhaiensis E407-8T, Isolated from Deep-Sea Sediment of the South China Sea.</title>
        <authorList>
            <person name="Zhang X.-Y."/>
            <person name="Zhang Y.-J."/>
            <person name="Qin Q.-L."/>
            <person name="Xie B.-B."/>
            <person name="Chen X.-L."/>
            <person name="Zhou B.-C."/>
            <person name="Zhang Y.-Z."/>
        </authorList>
    </citation>
    <scope>NUCLEOTIDE SEQUENCE [LARGE SCALE GENOMIC DNA]</scope>
    <source>
        <strain evidence="2 3">E407-8</strain>
    </source>
</reference>
<keyword evidence="1" id="KW-0812">Transmembrane</keyword>
<evidence type="ECO:0000313" key="2">
    <source>
        <dbReference type="EMBL" id="GAB58273.1"/>
    </source>
</evidence>
<dbReference type="OrthoDB" id="5765125at2"/>